<dbReference type="Pfam" id="PF21787">
    <property type="entry name" value="TNP-like_RNaseH_N"/>
    <property type="match status" value="1"/>
</dbReference>
<dbReference type="InterPro" id="IPR048366">
    <property type="entry name" value="TNP-like_GBD"/>
</dbReference>
<dbReference type="Pfam" id="PF21788">
    <property type="entry name" value="TNP-like_GBD"/>
    <property type="match status" value="1"/>
</dbReference>
<gene>
    <name evidence="4" type="primary">T_52</name>
    <name evidence="4" type="ORF">g.43739</name>
</gene>
<evidence type="ECO:0000313" key="4">
    <source>
        <dbReference type="EMBL" id="MBY24558.1"/>
    </source>
</evidence>
<feature type="domain" description="Transposable element P transposase-like RNase H C-terminal" evidence="3">
    <location>
        <begin position="592"/>
        <end position="624"/>
    </location>
</feature>
<dbReference type="InterPro" id="IPR048365">
    <property type="entry name" value="TNP-like_RNaseH_N"/>
</dbReference>
<dbReference type="PANTHER" id="PTHR47577">
    <property type="entry name" value="THAP DOMAIN-CONTAINING PROTEIN 6"/>
    <property type="match status" value="1"/>
</dbReference>
<protein>
    <submittedName>
        <fullName evidence="4">Transposable element P transposase</fullName>
    </submittedName>
</protein>
<sequence length="861" mass="97936">MIDSLDSSCIHIEDNLEDSMAMNISIAKSVTIPASGDPEDSYAMDISLVGIGENVMHSNPSVSDELRNEVFSEGISRDILLCRHKQNRKKSKVKGVLAEMNMSRKSQLTPRKSLLYDAVKIYRQKNLVVHKRYTETRTRLKMADKLINNNKKLLCGLNQFTRQFIESQIRMQPQKPRGRRFTVDDKVFALSLFKQSGKAYKTLSKVFALPSRKSIMDLLNKIPFDTGINKRIFDHLKTAVKKLKNKLDRYCSIIFDEISISSSLQFTEKNGKVIGFEDLGNNNCSPKFSDKALVFMVRGLRKKFKQPVAFYLTSSNMNSLNLSTILKDVIKAVQSTGLTVISTVCDQAPSNVAAINRLIKETIDNTNLKAGEKNDAFCFEIGRQEIIPLFDVPHLLKGLRNNLITKDLNFTYENKQKKASWKHIIQFYEFDKDQSTEGDRLVPKLSDSHVYPEKIKKMKVSIAAQVFSQRVGAIMKRIAIMTNTSSFTGYKGIDPGAEDTGQLCLFIDNLFDSANGNVIKPSPGKELCSAVTLNSPHWKFWPKCLDILSSMKYETNKMIPSVSNWIRTIKGMQIICKRLLKDGFKYVLLRNFNQDPIENFFGSIRSHGIRNINPTPANFISSFKALVINNFTSSHSVGANCEDDDCDGVLDNLKEFLFDELPIETIVEETDCNDKLQTTLVSMPANNDNIITSGSRAYVSGWIIKKVKKLTKNCSNCIAKLCATYPLNEHFLIEERQYSQCHLFYPDKETTDMYSLIINLFNSNFHKYVYKNNAFDKLYSFVSQNVPIGNLVCGEHDLFKIFLKSACKLLIYSYINHINRILSKGEKNNCTSDPIKLSAISYHDKYSKKKKVLLRQNVNYV</sequence>
<reference evidence="4" key="1">
    <citation type="submission" date="2018-04" db="EMBL/GenBank/DDBJ databases">
        <title>Transcriptome of Schizaphis graminum biotype I.</title>
        <authorList>
            <person name="Scully E.D."/>
            <person name="Geib S.M."/>
            <person name="Palmer N.A."/>
            <person name="Koch K."/>
            <person name="Bradshaw J."/>
            <person name="Heng-Moss T."/>
            <person name="Sarath G."/>
        </authorList>
    </citation>
    <scope>NUCLEOTIDE SEQUENCE</scope>
</reference>
<evidence type="ECO:0000259" key="1">
    <source>
        <dbReference type="Pfam" id="PF21787"/>
    </source>
</evidence>
<dbReference type="AlphaFoldDB" id="A0A2S2P5T9"/>
<organism evidence="4">
    <name type="scientific">Schizaphis graminum</name>
    <name type="common">Green bug aphid</name>
    <dbReference type="NCBI Taxonomy" id="13262"/>
    <lineage>
        <taxon>Eukaryota</taxon>
        <taxon>Metazoa</taxon>
        <taxon>Ecdysozoa</taxon>
        <taxon>Arthropoda</taxon>
        <taxon>Hexapoda</taxon>
        <taxon>Insecta</taxon>
        <taxon>Pterygota</taxon>
        <taxon>Neoptera</taxon>
        <taxon>Paraneoptera</taxon>
        <taxon>Hemiptera</taxon>
        <taxon>Sternorrhyncha</taxon>
        <taxon>Aphidomorpha</taxon>
        <taxon>Aphidoidea</taxon>
        <taxon>Aphididae</taxon>
        <taxon>Aphidini</taxon>
        <taxon>Schizaphis</taxon>
    </lineage>
</organism>
<dbReference type="InterPro" id="IPR048367">
    <property type="entry name" value="TNP-like_RNaseH_C"/>
</dbReference>
<accession>A0A2S2P5T9</accession>
<evidence type="ECO:0000259" key="3">
    <source>
        <dbReference type="Pfam" id="PF21789"/>
    </source>
</evidence>
<feature type="domain" description="Transposable element P transposase-like RNase H" evidence="1">
    <location>
        <begin position="225"/>
        <end position="358"/>
    </location>
</feature>
<proteinExistence type="predicted"/>
<evidence type="ECO:0000259" key="2">
    <source>
        <dbReference type="Pfam" id="PF21788"/>
    </source>
</evidence>
<dbReference type="EMBL" id="GGMR01011939">
    <property type="protein sequence ID" value="MBY24558.1"/>
    <property type="molecule type" value="Transcribed_RNA"/>
</dbReference>
<feature type="domain" description="Transposable element P transposase-like GTP-binding insertion" evidence="2">
    <location>
        <begin position="394"/>
        <end position="517"/>
    </location>
</feature>
<name>A0A2S2P5T9_SCHGA</name>
<dbReference type="PANTHER" id="PTHR47577:SF2">
    <property type="entry name" value="THAP DOMAIN CONTAINING 9"/>
    <property type="match status" value="1"/>
</dbReference>
<dbReference type="Pfam" id="PF21789">
    <property type="entry name" value="TNP-like_RNaseH_C"/>
    <property type="match status" value="1"/>
</dbReference>